<dbReference type="Proteomes" id="UP001151699">
    <property type="component" value="Chromosome C"/>
</dbReference>
<sequence length="73" mass="8525">MSNVAPLIKHISTAYRLFAIESTNSSAVYAGIFLLHSMVNFNEITKPQTERKLMFESNWIVTMCDRLYETRMY</sequence>
<proteinExistence type="predicted"/>
<reference evidence="1" key="1">
    <citation type="submission" date="2022-07" db="EMBL/GenBank/DDBJ databases">
        <authorList>
            <person name="Trinca V."/>
            <person name="Uliana J.V.C."/>
            <person name="Torres T.T."/>
            <person name="Ward R.J."/>
            <person name="Monesi N."/>
        </authorList>
    </citation>
    <scope>NUCLEOTIDE SEQUENCE</scope>
    <source>
        <strain evidence="1">HSMRA1968</strain>
        <tissue evidence="1">Whole embryos</tissue>
    </source>
</reference>
<name>A0A9Q0MQF7_9DIPT</name>
<accession>A0A9Q0MQF7</accession>
<organism evidence="1 2">
    <name type="scientific">Pseudolycoriella hygida</name>
    <dbReference type="NCBI Taxonomy" id="35572"/>
    <lineage>
        <taxon>Eukaryota</taxon>
        <taxon>Metazoa</taxon>
        <taxon>Ecdysozoa</taxon>
        <taxon>Arthropoda</taxon>
        <taxon>Hexapoda</taxon>
        <taxon>Insecta</taxon>
        <taxon>Pterygota</taxon>
        <taxon>Neoptera</taxon>
        <taxon>Endopterygota</taxon>
        <taxon>Diptera</taxon>
        <taxon>Nematocera</taxon>
        <taxon>Sciaroidea</taxon>
        <taxon>Sciaridae</taxon>
        <taxon>Pseudolycoriella</taxon>
    </lineage>
</organism>
<gene>
    <name evidence="1" type="ORF">Bhyg_13667</name>
</gene>
<comment type="caution">
    <text evidence="1">The sequence shown here is derived from an EMBL/GenBank/DDBJ whole genome shotgun (WGS) entry which is preliminary data.</text>
</comment>
<keyword evidence="2" id="KW-1185">Reference proteome</keyword>
<evidence type="ECO:0000313" key="2">
    <source>
        <dbReference type="Proteomes" id="UP001151699"/>
    </source>
</evidence>
<dbReference type="EMBL" id="WJQU01000004">
    <property type="protein sequence ID" value="KAJ6635084.1"/>
    <property type="molecule type" value="Genomic_DNA"/>
</dbReference>
<protein>
    <submittedName>
        <fullName evidence="1">Uncharacterized protein</fullName>
    </submittedName>
</protein>
<dbReference type="AlphaFoldDB" id="A0A9Q0MQF7"/>
<evidence type="ECO:0000313" key="1">
    <source>
        <dbReference type="EMBL" id="KAJ6635084.1"/>
    </source>
</evidence>